<dbReference type="Pfam" id="PF04548">
    <property type="entry name" value="AIG1"/>
    <property type="match status" value="1"/>
</dbReference>
<dbReference type="InterPro" id="IPR017441">
    <property type="entry name" value="Protein_kinase_ATP_BS"/>
</dbReference>
<dbReference type="InterPro" id="IPR006703">
    <property type="entry name" value="G_AIG1"/>
</dbReference>
<dbReference type="PROSITE" id="PS50011">
    <property type="entry name" value="PROTEIN_KINASE_DOM"/>
    <property type="match status" value="1"/>
</dbReference>
<organism evidence="7 8">
    <name type="scientific">Rhizophagus clarus</name>
    <dbReference type="NCBI Taxonomy" id="94130"/>
    <lineage>
        <taxon>Eukaryota</taxon>
        <taxon>Fungi</taxon>
        <taxon>Fungi incertae sedis</taxon>
        <taxon>Mucoromycota</taxon>
        <taxon>Glomeromycotina</taxon>
        <taxon>Glomeromycetes</taxon>
        <taxon>Glomerales</taxon>
        <taxon>Glomeraceae</taxon>
        <taxon>Rhizophagus</taxon>
    </lineage>
</organism>
<dbReference type="Gene3D" id="3.80.10.10">
    <property type="entry name" value="Ribonuclease Inhibitor"/>
    <property type="match status" value="3"/>
</dbReference>
<reference evidence="7" key="1">
    <citation type="submission" date="2019-10" db="EMBL/GenBank/DDBJ databases">
        <title>Conservation and host-specific expression of non-tandemly repeated heterogenous ribosome RNA gene in arbuscular mycorrhizal fungi.</title>
        <authorList>
            <person name="Maeda T."/>
            <person name="Kobayashi Y."/>
            <person name="Nakagawa T."/>
            <person name="Ezawa T."/>
            <person name="Yamaguchi K."/>
            <person name="Bino T."/>
            <person name="Nishimoto Y."/>
            <person name="Shigenobu S."/>
            <person name="Kawaguchi M."/>
        </authorList>
    </citation>
    <scope>NUCLEOTIDE SEQUENCE</scope>
    <source>
        <strain evidence="7">HR1</strain>
    </source>
</reference>
<keyword evidence="3 4" id="KW-0067">ATP-binding</keyword>
<dbReference type="InterPro" id="IPR011009">
    <property type="entry name" value="Kinase-like_dom_sf"/>
</dbReference>
<dbReference type="PRINTS" id="PR00109">
    <property type="entry name" value="TYRKINASE"/>
</dbReference>
<evidence type="ECO:0000256" key="5">
    <source>
        <dbReference type="SAM" id="MobiDB-lite"/>
    </source>
</evidence>
<sequence>MTPIIEWIEENVKKYIHYFEYERFSQIVKIGNGRFGIVYKANLVNTGLVALKVIVNEDSEQKLDVNDEFVKELNLLLKVNYHPNINRIIGITKGLRLMDSEYYALVLEYADGGNLRAYLEKKFTTLEWNDKIQMALDISNGLRFLHSEGIIHRDLHSKNILVNNRKLIIADFGLSKNLSEVTTNSMGNKNGMLEYIEPQRFKDDKYKKDKKSDIYSLGVLLWEISSGIPPFLGRSQNELAFHISYNNLREGPIEGTPPEYLNLYQECWDGEPKSRPDIEIVYEILSKLKQSLQPIVHNEANVRSIDKDNLNSDNDDLNISSGNQNSNLINENGDPKSRQDAFDPPHYGNSNDVKKLEEGRKEKIRNFLIVGCALSGKTTLSNVLCDTDTDDEFIRENEYTINEIKNLQKKNFEWNGTKYNVIEIRVESIMKKVFYDEIIDLMPEGISQVLFTVNESFTAAEEIKFELYKEIIIETGILEYVTIVRNKFSNFKNKDECERDKKYIFEENKIIAEIIKSCNGIIHVDNPPINIYDYDNRIIVNRYIRKKSRIILLNYLEEICRGKYHKLEKWDDLHSSIVSCAKLDNFAEVETNKTLNIPRNLFNNFFSKSKLKNQDWFNKKYSGKENINIAESNKLKLGGFLKIKDFEKVDIISLKNFELIKLEISGCSKLTQINLLELSKLKNLTVIKCSNLTTLNCSLTVLTSLDISGCDTLKNIDLSKLPKLLNLSVTECQKLTRLDCSKTELTDLKIINCTQINKIITTTENSAEKSIKTKSLYVKGYSNLTTLDCSETDFTSLEISDCSRVDLSKLSKITSLTVIDSPNLTKFDCSSKELISLKISNCSKLNKIDLSKLSKLENLSVINCSNIIKFDCSSEELTSLKISGCSKLGEINPKNLPNLESLSVVECSNLIKLDCSETELTNLEIINCTRINKIIALSHTTKNSAEKFTAEKFTAEKFTTTESLYVKGYSNLTTLDCSETDFTSSKIGDCSQIDLSKFSEITSLTVIDCLKLKEFDCSSEKLTNLRISGCYTLKEVDLPKLPNLTSLSVIDCLKLEKLNCSSIKTLTKLEVSDLIELDCSNTSIEELSINLCPNIKKLICSNNNKLINLDVSNCFKLEFLDCSLSKLTSLDLRNCPESIEIIKSPDLIITRTKEKIKNILIIGCTGSGKTTLANVLTGTEYFKESEYGVSKTERFHKKVFEWKGTKYCVIDTIGVGNTKLPIKKVTNRIAEGVYSIPEGICQVLLVIGENFTDEVNTLGLFGSDIFEYTTIVRTKFSNFKSRKSCEKDKEMLREESVTNAKIIESCKGIIYVDNPPINIDSYDGDDDDDDDDDDKEVNIRINKKTREKSRSILLDHLEKVCQNEILLQM</sequence>
<feature type="domain" description="Protein kinase" evidence="6">
    <location>
        <begin position="24"/>
        <end position="296"/>
    </location>
</feature>
<evidence type="ECO:0000256" key="1">
    <source>
        <dbReference type="ARBA" id="ARBA00008171"/>
    </source>
</evidence>
<evidence type="ECO:0000256" key="4">
    <source>
        <dbReference type="PROSITE-ProRule" id="PRU10141"/>
    </source>
</evidence>
<dbReference type="GO" id="GO:0005524">
    <property type="term" value="F:ATP binding"/>
    <property type="evidence" value="ECO:0007669"/>
    <property type="project" value="UniProtKB-UniRule"/>
</dbReference>
<evidence type="ECO:0000313" key="8">
    <source>
        <dbReference type="Proteomes" id="UP000615446"/>
    </source>
</evidence>
<evidence type="ECO:0000256" key="3">
    <source>
        <dbReference type="ARBA" id="ARBA00022840"/>
    </source>
</evidence>
<dbReference type="SMART" id="SM00220">
    <property type="entry name" value="S_TKc"/>
    <property type="match status" value="1"/>
</dbReference>
<dbReference type="EMBL" id="BLAL01000193">
    <property type="protein sequence ID" value="GES90107.1"/>
    <property type="molecule type" value="Genomic_DNA"/>
</dbReference>
<comment type="similarity">
    <text evidence="1">Belongs to the protein kinase superfamily. TKL Ser/Thr protein kinase family. ROCO subfamily.</text>
</comment>
<evidence type="ECO:0000256" key="2">
    <source>
        <dbReference type="ARBA" id="ARBA00022741"/>
    </source>
</evidence>
<dbReference type="GO" id="GO:0004672">
    <property type="term" value="F:protein kinase activity"/>
    <property type="evidence" value="ECO:0007669"/>
    <property type="project" value="InterPro"/>
</dbReference>
<keyword evidence="2 4" id="KW-0547">Nucleotide-binding</keyword>
<name>A0A8H3LPB3_9GLOM</name>
<evidence type="ECO:0000313" key="7">
    <source>
        <dbReference type="EMBL" id="GES90107.1"/>
    </source>
</evidence>
<dbReference type="InterPro" id="IPR027417">
    <property type="entry name" value="P-loop_NTPase"/>
</dbReference>
<dbReference type="Pfam" id="PF07714">
    <property type="entry name" value="PK_Tyr_Ser-Thr"/>
    <property type="match status" value="1"/>
</dbReference>
<dbReference type="GO" id="GO:0005525">
    <property type="term" value="F:GTP binding"/>
    <property type="evidence" value="ECO:0007669"/>
    <property type="project" value="InterPro"/>
</dbReference>
<dbReference type="Proteomes" id="UP000615446">
    <property type="component" value="Unassembled WGS sequence"/>
</dbReference>
<dbReference type="PANTHER" id="PTHR44329">
    <property type="entry name" value="SERINE/THREONINE-PROTEIN KINASE TNNI3K-RELATED"/>
    <property type="match status" value="1"/>
</dbReference>
<accession>A0A8H3LPB3</accession>
<gene>
    <name evidence="7" type="ORF">RCL2_001697500</name>
</gene>
<feature type="region of interest" description="Disordered" evidence="5">
    <location>
        <begin position="306"/>
        <end position="354"/>
    </location>
</feature>
<proteinExistence type="inferred from homology"/>
<dbReference type="PROSITE" id="PS00107">
    <property type="entry name" value="PROTEIN_KINASE_ATP"/>
    <property type="match status" value="1"/>
</dbReference>
<comment type="caution">
    <text evidence="7">The sequence shown here is derived from an EMBL/GenBank/DDBJ whole genome shotgun (WGS) entry which is preliminary data.</text>
</comment>
<keyword evidence="7" id="KW-0808">Transferase</keyword>
<dbReference type="OrthoDB" id="8954335at2759"/>
<dbReference type="Gene3D" id="3.40.50.300">
    <property type="entry name" value="P-loop containing nucleotide triphosphate hydrolases"/>
    <property type="match status" value="2"/>
</dbReference>
<feature type="binding site" evidence="4">
    <location>
        <position position="52"/>
    </location>
    <ligand>
        <name>ATP</name>
        <dbReference type="ChEBI" id="CHEBI:30616"/>
    </ligand>
</feature>
<dbReference type="SUPFAM" id="SSF52540">
    <property type="entry name" value="P-loop containing nucleoside triphosphate hydrolases"/>
    <property type="match status" value="1"/>
</dbReference>
<protein>
    <submittedName>
        <fullName evidence="7">Kinase-like domain-containing protein</fullName>
    </submittedName>
</protein>
<evidence type="ECO:0000259" key="6">
    <source>
        <dbReference type="PROSITE" id="PS50011"/>
    </source>
</evidence>
<dbReference type="GO" id="GO:0097527">
    <property type="term" value="P:necroptotic signaling pathway"/>
    <property type="evidence" value="ECO:0007669"/>
    <property type="project" value="TreeGrafter"/>
</dbReference>
<dbReference type="PANTHER" id="PTHR44329:SF298">
    <property type="entry name" value="MIXED LINEAGE KINASE DOMAIN-LIKE PROTEIN"/>
    <property type="match status" value="1"/>
</dbReference>
<dbReference type="SUPFAM" id="SSF56112">
    <property type="entry name" value="Protein kinase-like (PK-like)"/>
    <property type="match status" value="1"/>
</dbReference>
<dbReference type="Gene3D" id="1.10.510.10">
    <property type="entry name" value="Transferase(Phosphotransferase) domain 1"/>
    <property type="match status" value="1"/>
</dbReference>
<keyword evidence="7" id="KW-0418">Kinase</keyword>
<dbReference type="InterPro" id="IPR032675">
    <property type="entry name" value="LRR_dom_sf"/>
</dbReference>
<dbReference type="InterPro" id="IPR000719">
    <property type="entry name" value="Prot_kinase_dom"/>
</dbReference>
<dbReference type="InterPro" id="IPR001245">
    <property type="entry name" value="Ser-Thr/Tyr_kinase_cat_dom"/>
</dbReference>
<feature type="compositionally biased region" description="Basic and acidic residues" evidence="5">
    <location>
        <begin position="333"/>
        <end position="343"/>
    </location>
</feature>
<dbReference type="InterPro" id="IPR051681">
    <property type="entry name" value="Ser/Thr_Kinases-Pseudokinases"/>
</dbReference>
<dbReference type="SUPFAM" id="SSF52058">
    <property type="entry name" value="L domain-like"/>
    <property type="match status" value="2"/>
</dbReference>